<evidence type="ECO:0000313" key="3">
    <source>
        <dbReference type="Proteomes" id="UP000051952"/>
    </source>
</evidence>
<feature type="region of interest" description="Disordered" evidence="1">
    <location>
        <begin position="144"/>
        <end position="177"/>
    </location>
</feature>
<dbReference type="EMBL" id="CYKH01000936">
    <property type="protein sequence ID" value="CUG70084.1"/>
    <property type="molecule type" value="Genomic_DNA"/>
</dbReference>
<dbReference type="Proteomes" id="UP000051952">
    <property type="component" value="Unassembled WGS sequence"/>
</dbReference>
<feature type="region of interest" description="Disordered" evidence="1">
    <location>
        <begin position="486"/>
        <end position="510"/>
    </location>
</feature>
<proteinExistence type="predicted"/>
<feature type="region of interest" description="Disordered" evidence="1">
    <location>
        <begin position="442"/>
        <end position="470"/>
    </location>
</feature>
<keyword evidence="3" id="KW-1185">Reference proteome</keyword>
<feature type="region of interest" description="Disordered" evidence="1">
    <location>
        <begin position="281"/>
        <end position="327"/>
    </location>
</feature>
<evidence type="ECO:0000313" key="2">
    <source>
        <dbReference type="EMBL" id="CUG70084.1"/>
    </source>
</evidence>
<feature type="compositionally biased region" description="Polar residues" evidence="1">
    <location>
        <begin position="155"/>
        <end position="177"/>
    </location>
</feature>
<dbReference type="AlphaFoldDB" id="A0A0S4J3Q4"/>
<protein>
    <submittedName>
        <fullName evidence="2">Uncharacterized protein</fullName>
    </submittedName>
</protein>
<dbReference type="VEuPathDB" id="TriTrypDB:BSAL_83540"/>
<feature type="region of interest" description="Disordered" evidence="1">
    <location>
        <begin position="339"/>
        <end position="365"/>
    </location>
</feature>
<organism evidence="2 3">
    <name type="scientific">Bodo saltans</name>
    <name type="common">Flagellated protozoan</name>
    <dbReference type="NCBI Taxonomy" id="75058"/>
    <lineage>
        <taxon>Eukaryota</taxon>
        <taxon>Discoba</taxon>
        <taxon>Euglenozoa</taxon>
        <taxon>Kinetoplastea</taxon>
        <taxon>Metakinetoplastina</taxon>
        <taxon>Eubodonida</taxon>
        <taxon>Bodonidae</taxon>
        <taxon>Bodo</taxon>
    </lineage>
</organism>
<reference evidence="3" key="1">
    <citation type="submission" date="2015-09" db="EMBL/GenBank/DDBJ databases">
        <authorList>
            <consortium name="Pathogen Informatics"/>
        </authorList>
    </citation>
    <scope>NUCLEOTIDE SEQUENCE [LARGE SCALE GENOMIC DNA]</scope>
    <source>
        <strain evidence="3">Lake Konstanz</strain>
    </source>
</reference>
<feature type="region of interest" description="Disordered" evidence="1">
    <location>
        <begin position="1"/>
        <end position="25"/>
    </location>
</feature>
<sequence length="608" mass="63962">MSLTRRKSMRAVDRAPSIVNRPSTSPIHLMIRPDAKKLSKTTGEDARQFSSFTADGLFPHTLEENKAPRGHNDIDKELLAEHRKLERAQLASLLDVEHLELETELNRIIRLPLVDFMKIPPTTDPQTMITSTVTPASIRANSPLSQSQQMLSLIQRPQSASSNTPAAQQLSSQSNHNNFSSAAISRAVSPTSLNLLSAPSALLARPTSSASQRPASAASSYLSSWPVSAGGVNRNSTTTPPTSNTTTLVVPTTIPGSRPTTPLVYIGGRINVDCTATLSRPTSAAPAPAASTTTTPQQQPQQRLSATSLSGSLGGVNRLGRHNSGKVRLAQQPNLLEETLSPMSSAPPPPSSSSNSGGGGGGHLRLIFKGSAATQALTSVEQRSAGLAFNEDDVDDLDVSNAAMSLSLQQQHPSLYVRPSSTSSQYRFGSALVSPSASYRRASTAHGGFSSSNDQGGGVAPPPSAVNDTSILMSSSPFAHLLQRRATAANLSRSQSPAHHREGSPMSSYASASAAGSACRMVHQRHQTQTRKQHGFNISTSYISHEPDAAMYDVALSAMLRSSSRPGSAASYGDGGPVVPQQHRMVQGGKTSVAAAAAVSPLRAVFLQ</sequence>
<accession>A0A0S4J3Q4</accession>
<feature type="compositionally biased region" description="Low complexity" evidence="1">
    <location>
        <begin position="144"/>
        <end position="153"/>
    </location>
</feature>
<gene>
    <name evidence="2" type="ORF">BSAL_83540</name>
</gene>
<feature type="compositionally biased region" description="Low complexity" evidence="1">
    <location>
        <begin position="281"/>
        <end position="311"/>
    </location>
</feature>
<feature type="compositionally biased region" description="Low complexity" evidence="1">
    <location>
        <begin position="232"/>
        <end position="253"/>
    </location>
</feature>
<evidence type="ECO:0000256" key="1">
    <source>
        <dbReference type="SAM" id="MobiDB-lite"/>
    </source>
</evidence>
<name>A0A0S4J3Q4_BODSA</name>
<feature type="region of interest" description="Disordered" evidence="1">
    <location>
        <begin position="226"/>
        <end position="255"/>
    </location>
</feature>